<sequence length="441" mass="46817">MKRVFFVFAAMAMAAAARPEAAAASQIISSDGTEFSVEVGKGRLIKLDRPATTVFIADANVADVLVKSPTLIYLVGKAPGGTSLYAIDASERVILSADVNVGFDEARLERTLREHAPDSQIDVSSVNDSLVLSGEVASAQTGDEILRIARRFVNAEGGEAPSWIINQMTLNAPNQINLRVRVAEVSHEARQQLGFNWSSLVTIGDATLGLATGRPILDSAGNVLRAREGGSFFGGITSDDVDINLVVDALEDKGLISILAEPNLTALSGEPASFLAGGEYPIPVPQSDEQITIQYKRFGVSLSFVATVLDSNRISLKVAPEVSQLSTTGAITLNEITVPALTTRRAETTVEMASGQSFAIAGLLQNSVSEDIEKFPGLGDLPIIGNLFRSRSFQENKSELVIIVTPYLVEPVSQRLATPLDPPTQALQATAGPDQEGETVE</sequence>
<protein>
    <submittedName>
        <fullName evidence="6">Uncharacterized protein</fullName>
    </submittedName>
</protein>
<evidence type="ECO:0000256" key="3">
    <source>
        <dbReference type="SAM" id="SignalP"/>
    </source>
</evidence>
<dbReference type="EMBL" id="QFFF01000001">
    <property type="protein sequence ID" value="PWG03738.1"/>
    <property type="molecule type" value="Genomic_DNA"/>
</dbReference>
<keyword evidence="3" id="KW-0732">Signal</keyword>
<dbReference type="PANTHER" id="PTHR30332:SF17">
    <property type="entry name" value="TYPE IV PILIATION SYSTEM PROTEIN DR_0774-RELATED"/>
    <property type="match status" value="1"/>
</dbReference>
<dbReference type="AlphaFoldDB" id="A0A2U2J5W7"/>
<feature type="domain" description="Pilus formation protein N-terminal" evidence="5">
    <location>
        <begin position="34"/>
        <end position="101"/>
    </location>
</feature>
<feature type="region of interest" description="Disordered" evidence="2">
    <location>
        <begin position="418"/>
        <end position="441"/>
    </location>
</feature>
<name>A0A2U2J5W7_9SPHN</name>
<dbReference type="InterPro" id="IPR032789">
    <property type="entry name" value="T2SS-T3SS_pil_N"/>
</dbReference>
<organism evidence="6 7">
    <name type="scientific">Allosphingosinicella humi</name>
    <dbReference type="NCBI Taxonomy" id="2068657"/>
    <lineage>
        <taxon>Bacteria</taxon>
        <taxon>Pseudomonadati</taxon>
        <taxon>Pseudomonadota</taxon>
        <taxon>Alphaproteobacteria</taxon>
        <taxon>Sphingomonadales</taxon>
        <taxon>Sphingomonadaceae</taxon>
        <taxon>Allosphingosinicella</taxon>
    </lineage>
</organism>
<comment type="caution">
    <text evidence="6">The sequence shown here is derived from an EMBL/GenBank/DDBJ whole genome shotgun (WGS) entry which is preliminary data.</text>
</comment>
<evidence type="ECO:0000256" key="2">
    <source>
        <dbReference type="SAM" id="MobiDB-lite"/>
    </source>
</evidence>
<feature type="chain" id="PRO_5015471096" evidence="3">
    <location>
        <begin position="24"/>
        <end position="441"/>
    </location>
</feature>
<dbReference type="Proteomes" id="UP000245916">
    <property type="component" value="Unassembled WGS sequence"/>
</dbReference>
<dbReference type="RefSeq" id="WP_109271877.1">
    <property type="nucleotide sequence ID" value="NZ_QFFF01000001.1"/>
</dbReference>
<dbReference type="InterPro" id="IPR001775">
    <property type="entry name" value="GspD/PilQ"/>
</dbReference>
<evidence type="ECO:0000313" key="6">
    <source>
        <dbReference type="EMBL" id="PWG03738.1"/>
    </source>
</evidence>
<evidence type="ECO:0000313" key="7">
    <source>
        <dbReference type="Proteomes" id="UP000245916"/>
    </source>
</evidence>
<dbReference type="Pfam" id="PF00263">
    <property type="entry name" value="Secretin"/>
    <property type="match status" value="1"/>
</dbReference>
<dbReference type="OrthoDB" id="9775455at2"/>
<dbReference type="GO" id="GO:0015627">
    <property type="term" value="C:type II protein secretion system complex"/>
    <property type="evidence" value="ECO:0007669"/>
    <property type="project" value="TreeGrafter"/>
</dbReference>
<dbReference type="Pfam" id="PF13629">
    <property type="entry name" value="T2SS-T3SS_pil_N"/>
    <property type="match status" value="1"/>
</dbReference>
<dbReference type="PANTHER" id="PTHR30332">
    <property type="entry name" value="PROBABLE GENERAL SECRETION PATHWAY PROTEIN D"/>
    <property type="match status" value="1"/>
</dbReference>
<comment type="similarity">
    <text evidence="1">Belongs to the bacterial secretin family.</text>
</comment>
<dbReference type="InterPro" id="IPR004846">
    <property type="entry name" value="T2SS/T3SS_dom"/>
</dbReference>
<keyword evidence="7" id="KW-1185">Reference proteome</keyword>
<feature type="signal peptide" evidence="3">
    <location>
        <begin position="1"/>
        <end position="23"/>
    </location>
</feature>
<feature type="domain" description="Type II/III secretion system secretin-like" evidence="4">
    <location>
        <begin position="249"/>
        <end position="409"/>
    </location>
</feature>
<reference evidence="6 7" key="1">
    <citation type="submission" date="2018-05" db="EMBL/GenBank/DDBJ databases">
        <title>Genome of Sphingosinicella humi QZX222.</title>
        <authorList>
            <person name="Qiao Z."/>
            <person name="Wang G."/>
        </authorList>
    </citation>
    <scope>NUCLEOTIDE SEQUENCE [LARGE SCALE GENOMIC DNA]</scope>
    <source>
        <strain evidence="6 7">QZX222</strain>
    </source>
</reference>
<dbReference type="InterPro" id="IPR050810">
    <property type="entry name" value="Bact_Secretion_Sys_Channel"/>
</dbReference>
<dbReference type="PRINTS" id="PR00811">
    <property type="entry name" value="BCTERIALGSPD"/>
</dbReference>
<gene>
    <name evidence="6" type="ORF">DF286_13270</name>
</gene>
<evidence type="ECO:0000259" key="4">
    <source>
        <dbReference type="Pfam" id="PF00263"/>
    </source>
</evidence>
<evidence type="ECO:0000259" key="5">
    <source>
        <dbReference type="Pfam" id="PF13629"/>
    </source>
</evidence>
<evidence type="ECO:0000256" key="1">
    <source>
        <dbReference type="RuleBase" id="RU004003"/>
    </source>
</evidence>
<accession>A0A2U2J5W7</accession>
<proteinExistence type="inferred from homology"/>
<dbReference type="GO" id="GO:0009306">
    <property type="term" value="P:protein secretion"/>
    <property type="evidence" value="ECO:0007669"/>
    <property type="project" value="InterPro"/>
</dbReference>